<reference evidence="1 2" key="1">
    <citation type="submission" date="2023-10" db="EMBL/GenBank/DDBJ databases">
        <title>Virgibacillus soli CC-YMP-6 genome.</title>
        <authorList>
            <person name="Miliotis G."/>
            <person name="Sengupta P."/>
            <person name="Hameed A."/>
            <person name="Chuvochina M."/>
            <person name="Mcdonagh F."/>
            <person name="Simpson A.C."/>
            <person name="Singh N.K."/>
            <person name="Rekha P.D."/>
            <person name="Raman K."/>
            <person name="Hugenholtz P."/>
            <person name="Venkateswaran K."/>
        </authorList>
    </citation>
    <scope>NUCLEOTIDE SEQUENCE [LARGE SCALE GENOMIC DNA]</scope>
    <source>
        <strain evidence="1 2">CC-YMP-6</strain>
    </source>
</reference>
<dbReference type="EMBL" id="JAWDIQ010000003">
    <property type="protein sequence ID" value="MDY0409836.1"/>
    <property type="molecule type" value="Genomic_DNA"/>
</dbReference>
<dbReference type="RefSeq" id="WP_320380691.1">
    <property type="nucleotide sequence ID" value="NZ_JAWDIQ010000003.1"/>
</dbReference>
<organism evidence="1 2">
    <name type="scientific">Paracerasibacillus soli</name>
    <dbReference type="NCBI Taxonomy" id="480284"/>
    <lineage>
        <taxon>Bacteria</taxon>
        <taxon>Bacillati</taxon>
        <taxon>Bacillota</taxon>
        <taxon>Bacilli</taxon>
        <taxon>Bacillales</taxon>
        <taxon>Bacillaceae</taxon>
        <taxon>Paracerasibacillus</taxon>
    </lineage>
</organism>
<evidence type="ECO:0000313" key="1">
    <source>
        <dbReference type="EMBL" id="MDY0409836.1"/>
    </source>
</evidence>
<protein>
    <submittedName>
        <fullName evidence="1">Uncharacterized protein</fullName>
    </submittedName>
</protein>
<proteinExistence type="predicted"/>
<accession>A0ABU5CTY5</accession>
<gene>
    <name evidence="1" type="ORF">RWD45_16225</name>
</gene>
<dbReference type="Proteomes" id="UP001275315">
    <property type="component" value="Unassembled WGS sequence"/>
</dbReference>
<comment type="caution">
    <text evidence="1">The sequence shown here is derived from an EMBL/GenBank/DDBJ whole genome shotgun (WGS) entry which is preliminary data.</text>
</comment>
<keyword evidence="2" id="KW-1185">Reference proteome</keyword>
<evidence type="ECO:0000313" key="2">
    <source>
        <dbReference type="Proteomes" id="UP001275315"/>
    </source>
</evidence>
<name>A0ABU5CTY5_9BACI</name>
<sequence>MPAMIFVMNKAKSMLDFIFFIEYKMNSMIKASTNKQMLMAVTIISVMNGST</sequence>